<name>R7QKX5_CHOCR</name>
<evidence type="ECO:0000256" key="10">
    <source>
        <dbReference type="PIRSR" id="PIRSR637770-2"/>
    </source>
</evidence>
<dbReference type="GO" id="GO:0070985">
    <property type="term" value="C:transcription factor TFIIK complex"/>
    <property type="evidence" value="ECO:0007669"/>
    <property type="project" value="InterPro"/>
</dbReference>
<feature type="active site" description="Proton acceptor" evidence="9">
    <location>
        <position position="138"/>
    </location>
</feature>
<dbReference type="CDD" id="cd07841">
    <property type="entry name" value="STKc_CDK7"/>
    <property type="match status" value="1"/>
</dbReference>
<dbReference type="InterPro" id="IPR008271">
    <property type="entry name" value="Ser/Thr_kinase_AS"/>
</dbReference>
<organism evidence="13 14">
    <name type="scientific">Chondrus crispus</name>
    <name type="common">Carrageen Irish moss</name>
    <name type="synonym">Polymorpha crispa</name>
    <dbReference type="NCBI Taxonomy" id="2769"/>
    <lineage>
        <taxon>Eukaryota</taxon>
        <taxon>Rhodophyta</taxon>
        <taxon>Florideophyceae</taxon>
        <taxon>Rhodymeniophycidae</taxon>
        <taxon>Gigartinales</taxon>
        <taxon>Gigartinaceae</taxon>
        <taxon>Chondrus</taxon>
    </lineage>
</organism>
<dbReference type="PANTHER" id="PTHR24056:SF0">
    <property type="entry name" value="CYCLIN-DEPENDENT KINASE 7"/>
    <property type="match status" value="1"/>
</dbReference>
<evidence type="ECO:0000256" key="2">
    <source>
        <dbReference type="ARBA" id="ARBA00012409"/>
    </source>
</evidence>
<dbReference type="GO" id="GO:0045944">
    <property type="term" value="P:positive regulation of transcription by RNA polymerase II"/>
    <property type="evidence" value="ECO:0007669"/>
    <property type="project" value="TreeGrafter"/>
</dbReference>
<dbReference type="InterPro" id="IPR000719">
    <property type="entry name" value="Prot_kinase_dom"/>
</dbReference>
<dbReference type="FunFam" id="1.10.510.10:FF:000624">
    <property type="entry name" value="Mitogen-activated protein kinase"/>
    <property type="match status" value="1"/>
</dbReference>
<evidence type="ECO:0000256" key="11">
    <source>
        <dbReference type="SAM" id="MobiDB-lite"/>
    </source>
</evidence>
<evidence type="ECO:0000259" key="12">
    <source>
        <dbReference type="PROSITE" id="PS50011"/>
    </source>
</evidence>
<keyword evidence="8 10" id="KW-0067">ATP-binding</keyword>
<keyword evidence="6 10" id="KW-0547">Nucleotide-binding</keyword>
<dbReference type="Gramene" id="CDF38734">
    <property type="protein sequence ID" value="CDF38734"/>
    <property type="gene ID" value="CHC_T00009512001"/>
</dbReference>
<keyword evidence="4" id="KW-0597">Phosphoprotein</keyword>
<feature type="region of interest" description="Disordered" evidence="11">
    <location>
        <begin position="317"/>
        <end position="362"/>
    </location>
</feature>
<dbReference type="Pfam" id="PF00069">
    <property type="entry name" value="Pkinase"/>
    <property type="match status" value="1"/>
</dbReference>
<reference evidence="14" key="1">
    <citation type="journal article" date="2013" name="Proc. Natl. Acad. Sci. U.S.A.">
        <title>Genome structure and metabolic features in the red seaweed Chondrus crispus shed light on evolution of the Archaeplastida.</title>
        <authorList>
            <person name="Collen J."/>
            <person name="Porcel B."/>
            <person name="Carre W."/>
            <person name="Ball S.G."/>
            <person name="Chaparro C."/>
            <person name="Tonon T."/>
            <person name="Barbeyron T."/>
            <person name="Michel G."/>
            <person name="Noel B."/>
            <person name="Valentin K."/>
            <person name="Elias M."/>
            <person name="Artiguenave F."/>
            <person name="Arun A."/>
            <person name="Aury J.M."/>
            <person name="Barbosa-Neto J.F."/>
            <person name="Bothwell J.H."/>
            <person name="Bouget F.Y."/>
            <person name="Brillet L."/>
            <person name="Cabello-Hurtado F."/>
            <person name="Capella-Gutierrez S."/>
            <person name="Charrier B."/>
            <person name="Cladiere L."/>
            <person name="Cock J.M."/>
            <person name="Coelho S.M."/>
            <person name="Colleoni C."/>
            <person name="Czjzek M."/>
            <person name="Da Silva C."/>
            <person name="Delage L."/>
            <person name="Denoeud F."/>
            <person name="Deschamps P."/>
            <person name="Dittami S.M."/>
            <person name="Gabaldon T."/>
            <person name="Gachon C.M."/>
            <person name="Groisillier A."/>
            <person name="Herve C."/>
            <person name="Jabbari K."/>
            <person name="Katinka M."/>
            <person name="Kloareg B."/>
            <person name="Kowalczyk N."/>
            <person name="Labadie K."/>
            <person name="Leblanc C."/>
            <person name="Lopez P.J."/>
            <person name="McLachlan D.H."/>
            <person name="Meslet-Cladiere L."/>
            <person name="Moustafa A."/>
            <person name="Nehr Z."/>
            <person name="Nyvall Collen P."/>
            <person name="Panaud O."/>
            <person name="Partensky F."/>
            <person name="Poulain J."/>
            <person name="Rensing S.A."/>
            <person name="Rousvoal S."/>
            <person name="Samson G."/>
            <person name="Symeonidi A."/>
            <person name="Weissenbach J."/>
            <person name="Zambounis A."/>
            <person name="Wincker P."/>
            <person name="Boyen C."/>
        </authorList>
    </citation>
    <scope>NUCLEOTIDE SEQUENCE [LARGE SCALE GENOMIC DNA]</scope>
    <source>
        <strain evidence="14">cv. Stackhouse</strain>
    </source>
</reference>
<dbReference type="RefSeq" id="XP_005718639.1">
    <property type="nucleotide sequence ID" value="XM_005718582.1"/>
</dbReference>
<feature type="binding site" evidence="10">
    <location>
        <position position="45"/>
    </location>
    <ligand>
        <name>ATP</name>
        <dbReference type="ChEBI" id="CHEBI:30616"/>
    </ligand>
</feature>
<comment type="similarity">
    <text evidence="1">Belongs to the protein kinase superfamily. CMGC Ser/Thr protein kinase family. CDC2/CDKX subfamily.</text>
</comment>
<dbReference type="GO" id="GO:0005524">
    <property type="term" value="F:ATP binding"/>
    <property type="evidence" value="ECO:0007669"/>
    <property type="project" value="UniProtKB-KW"/>
</dbReference>
<evidence type="ECO:0000256" key="1">
    <source>
        <dbReference type="ARBA" id="ARBA00006485"/>
    </source>
</evidence>
<evidence type="ECO:0000256" key="4">
    <source>
        <dbReference type="ARBA" id="ARBA00022553"/>
    </source>
</evidence>
<sequence>MGVPLQGEARYRKIKVLGEGTVGIVSKARDRTRKRDDINSIVAIKKIRMGHYKDGISVTALREIKLLQELKHPNVIGLVDVFAGTNNVNMVIEFCVTDLELVIRDRSIALTPAEVKCCMKMILHGIDACHEKWILHRDLKPSNILVGADGQLKIADFGLARLHASPKSRLTHQVITRWYRPPELLYAARTYGPAVDMWSVGCIFAELMLRMPYLPGDSDIDQLAKIFQARGTPSKEDWPNHDALPAYVEFTPTPEPDHRILFTASSPESLHLLDKMMYLDPLKRISAKEALKHPYFSLEYPAACDAATLLAKIKSGSTVKDQGTANGNGEDSMDDSREGEQGSKPVVSETARALGGRRLDFS</sequence>
<keyword evidence="5" id="KW-0808">Transferase</keyword>
<dbReference type="Gene3D" id="1.10.510.10">
    <property type="entry name" value="Transferase(Phosphotransferase) domain 1"/>
    <property type="match status" value="1"/>
</dbReference>
<proteinExistence type="inferred from homology"/>
<gene>
    <name evidence="13" type="ORF">CHC_T00009512001</name>
</gene>
<feature type="binding site" evidence="10">
    <location>
        <begin position="17"/>
        <end position="25"/>
    </location>
    <ligand>
        <name>ATP</name>
        <dbReference type="ChEBI" id="CHEBI:30616"/>
    </ligand>
</feature>
<dbReference type="PROSITE" id="PS00108">
    <property type="entry name" value="PROTEIN_KINASE_ST"/>
    <property type="match status" value="1"/>
</dbReference>
<dbReference type="PANTHER" id="PTHR24056">
    <property type="entry name" value="CELL DIVISION PROTEIN KINASE"/>
    <property type="match status" value="1"/>
</dbReference>
<dbReference type="EC" id="2.7.11.23" evidence="2"/>
<evidence type="ECO:0000313" key="14">
    <source>
        <dbReference type="Proteomes" id="UP000012073"/>
    </source>
</evidence>
<dbReference type="InterPro" id="IPR050108">
    <property type="entry name" value="CDK"/>
</dbReference>
<evidence type="ECO:0000256" key="5">
    <source>
        <dbReference type="ARBA" id="ARBA00022679"/>
    </source>
</evidence>
<dbReference type="InterPro" id="IPR037770">
    <property type="entry name" value="CDK7"/>
</dbReference>
<dbReference type="Gene3D" id="3.30.200.20">
    <property type="entry name" value="Phosphorylase Kinase, domain 1"/>
    <property type="match status" value="1"/>
</dbReference>
<dbReference type="KEGG" id="ccp:CHC_T00009512001"/>
<dbReference type="OrthoDB" id="1732493at2759"/>
<evidence type="ECO:0000256" key="9">
    <source>
        <dbReference type="PIRSR" id="PIRSR637770-1"/>
    </source>
</evidence>
<evidence type="ECO:0000256" key="3">
    <source>
        <dbReference type="ARBA" id="ARBA00022527"/>
    </source>
</evidence>
<protein>
    <recommendedName>
        <fullName evidence="2">[RNA-polymerase]-subunit kinase</fullName>
        <ecNumber evidence="2">2.7.11.23</ecNumber>
    </recommendedName>
</protein>
<dbReference type="InterPro" id="IPR011009">
    <property type="entry name" value="Kinase-like_dom_sf"/>
</dbReference>
<accession>R7QKX5</accession>
<evidence type="ECO:0000256" key="6">
    <source>
        <dbReference type="ARBA" id="ARBA00022741"/>
    </source>
</evidence>
<dbReference type="Proteomes" id="UP000012073">
    <property type="component" value="Unassembled WGS sequence"/>
</dbReference>
<dbReference type="GO" id="GO:0008353">
    <property type="term" value="F:RNA polymerase II CTD heptapeptide repeat kinase activity"/>
    <property type="evidence" value="ECO:0007669"/>
    <property type="project" value="UniProtKB-EC"/>
</dbReference>
<dbReference type="EMBL" id="HG001960">
    <property type="protein sequence ID" value="CDF38734.1"/>
    <property type="molecule type" value="Genomic_DNA"/>
</dbReference>
<dbReference type="STRING" id="2769.R7QKX5"/>
<evidence type="ECO:0000256" key="7">
    <source>
        <dbReference type="ARBA" id="ARBA00022777"/>
    </source>
</evidence>
<dbReference type="OMA" id="GIHHCHR"/>
<keyword evidence="3" id="KW-0723">Serine/threonine-protein kinase</keyword>
<evidence type="ECO:0000313" key="13">
    <source>
        <dbReference type="EMBL" id="CDF38734.1"/>
    </source>
</evidence>
<dbReference type="GeneID" id="17326356"/>
<dbReference type="GO" id="GO:0004693">
    <property type="term" value="F:cyclin-dependent protein serine/threonine kinase activity"/>
    <property type="evidence" value="ECO:0007669"/>
    <property type="project" value="TreeGrafter"/>
</dbReference>
<dbReference type="SMART" id="SM00220">
    <property type="entry name" value="S_TKc"/>
    <property type="match status" value="1"/>
</dbReference>
<feature type="compositionally biased region" description="Polar residues" evidence="11">
    <location>
        <begin position="317"/>
        <end position="329"/>
    </location>
</feature>
<dbReference type="PROSITE" id="PS50011">
    <property type="entry name" value="PROTEIN_KINASE_DOM"/>
    <property type="match status" value="1"/>
</dbReference>
<keyword evidence="14" id="KW-1185">Reference proteome</keyword>
<feature type="domain" description="Protein kinase" evidence="12">
    <location>
        <begin position="11"/>
        <end position="296"/>
    </location>
</feature>
<dbReference type="SUPFAM" id="SSF56112">
    <property type="entry name" value="Protein kinase-like (PK-like)"/>
    <property type="match status" value="1"/>
</dbReference>
<dbReference type="GO" id="GO:0005737">
    <property type="term" value="C:cytoplasm"/>
    <property type="evidence" value="ECO:0007669"/>
    <property type="project" value="TreeGrafter"/>
</dbReference>
<keyword evidence="7 13" id="KW-0418">Kinase</keyword>
<dbReference type="AlphaFoldDB" id="R7QKX5"/>
<evidence type="ECO:0000256" key="8">
    <source>
        <dbReference type="ARBA" id="ARBA00022840"/>
    </source>
</evidence>